<reference evidence="1" key="1">
    <citation type="submission" date="2023-01" db="EMBL/GenBank/DDBJ databases">
        <title>Exophiala dermititidis isolated from Cystic Fibrosis Patient.</title>
        <authorList>
            <person name="Kurbessoian T."/>
            <person name="Crocker A."/>
            <person name="Murante D."/>
            <person name="Hogan D.A."/>
            <person name="Stajich J.E."/>
        </authorList>
    </citation>
    <scope>NUCLEOTIDE SEQUENCE</scope>
    <source>
        <strain evidence="1">Ex8</strain>
    </source>
</reference>
<evidence type="ECO:0000313" key="2">
    <source>
        <dbReference type="Proteomes" id="UP001161757"/>
    </source>
</evidence>
<protein>
    <submittedName>
        <fullName evidence="1">Uncharacterized protein</fullName>
    </submittedName>
</protein>
<accession>A0AAN6F0U5</accession>
<dbReference type="AlphaFoldDB" id="A0AAN6F0U5"/>
<gene>
    <name evidence="1" type="ORF">HRR80_002734</name>
</gene>
<evidence type="ECO:0000313" key="1">
    <source>
        <dbReference type="EMBL" id="KAJ8994239.1"/>
    </source>
</evidence>
<proteinExistence type="predicted"/>
<name>A0AAN6F0U5_EXODE</name>
<comment type="caution">
    <text evidence="1">The sequence shown here is derived from an EMBL/GenBank/DDBJ whole genome shotgun (WGS) entry which is preliminary data.</text>
</comment>
<organism evidence="1 2">
    <name type="scientific">Exophiala dermatitidis</name>
    <name type="common">Black yeast-like fungus</name>
    <name type="synonym">Wangiella dermatitidis</name>
    <dbReference type="NCBI Taxonomy" id="5970"/>
    <lineage>
        <taxon>Eukaryota</taxon>
        <taxon>Fungi</taxon>
        <taxon>Dikarya</taxon>
        <taxon>Ascomycota</taxon>
        <taxon>Pezizomycotina</taxon>
        <taxon>Eurotiomycetes</taxon>
        <taxon>Chaetothyriomycetidae</taxon>
        <taxon>Chaetothyriales</taxon>
        <taxon>Herpotrichiellaceae</taxon>
        <taxon>Exophiala</taxon>
    </lineage>
</organism>
<sequence length="215" mass="23112">MATSTPSGVYFITTEETSTPSYFITTVTSTPTVIYTVPNVIPVTTTFTPAPTCQSPYLTMLSSPGYQIWFAEPVPVPATTASACYPSEWIEYYSSRGTSSIVPVVSPLICPQGWEAVESWSSSYIACCPSSYQLHNPDVLVDNTRSAYGGTCYSDLSSGQTLTVTGYDTASVTATFTWVASVTNAQVYAHPIDGYQAILATQVRCHHERGISSGD</sequence>
<dbReference type="Proteomes" id="UP001161757">
    <property type="component" value="Unassembled WGS sequence"/>
</dbReference>
<dbReference type="EMBL" id="JAJGCB010000003">
    <property type="protein sequence ID" value="KAJ8994239.1"/>
    <property type="molecule type" value="Genomic_DNA"/>
</dbReference>